<feature type="compositionally biased region" description="Basic residues" evidence="2">
    <location>
        <begin position="1"/>
        <end position="12"/>
    </location>
</feature>
<feature type="domain" description="Xylanolytic transcriptional activator regulatory" evidence="3">
    <location>
        <begin position="123"/>
        <end position="211"/>
    </location>
</feature>
<proteinExistence type="predicted"/>
<dbReference type="EMBL" id="CAJPDQ010000003">
    <property type="protein sequence ID" value="CAF9906496.1"/>
    <property type="molecule type" value="Genomic_DNA"/>
</dbReference>
<evidence type="ECO:0000259" key="3">
    <source>
        <dbReference type="Pfam" id="PF04082"/>
    </source>
</evidence>
<dbReference type="OrthoDB" id="2399539at2759"/>
<feature type="compositionally biased region" description="Polar residues" evidence="2">
    <location>
        <begin position="496"/>
        <end position="505"/>
    </location>
</feature>
<dbReference type="AlphaFoldDB" id="A0A8H3EGV7"/>
<dbReference type="CDD" id="cd12148">
    <property type="entry name" value="fungal_TF_MHR"/>
    <property type="match status" value="1"/>
</dbReference>
<keyword evidence="1" id="KW-0539">Nucleus</keyword>
<dbReference type="GO" id="GO:0006351">
    <property type="term" value="P:DNA-templated transcription"/>
    <property type="evidence" value="ECO:0007669"/>
    <property type="project" value="InterPro"/>
</dbReference>
<dbReference type="PANTHER" id="PTHR47431">
    <property type="entry name" value="ZN(II)2CYS6 TRANSCRIPTION FACTOR (EUROFUNG)-RELATED"/>
    <property type="match status" value="1"/>
</dbReference>
<feature type="compositionally biased region" description="Polar residues" evidence="2">
    <location>
        <begin position="23"/>
        <end position="32"/>
    </location>
</feature>
<evidence type="ECO:0000256" key="2">
    <source>
        <dbReference type="SAM" id="MobiDB-lite"/>
    </source>
</evidence>
<feature type="region of interest" description="Disordered" evidence="2">
    <location>
        <begin position="486"/>
        <end position="505"/>
    </location>
</feature>
<keyword evidence="5" id="KW-1185">Reference proteome</keyword>
<dbReference type="GO" id="GO:0008270">
    <property type="term" value="F:zinc ion binding"/>
    <property type="evidence" value="ECO:0007669"/>
    <property type="project" value="InterPro"/>
</dbReference>
<feature type="region of interest" description="Disordered" evidence="2">
    <location>
        <begin position="1"/>
        <end position="34"/>
    </location>
</feature>
<dbReference type="InterPro" id="IPR007219">
    <property type="entry name" value="XnlR_reg_dom"/>
</dbReference>
<evidence type="ECO:0000256" key="1">
    <source>
        <dbReference type="ARBA" id="ARBA00023242"/>
    </source>
</evidence>
<evidence type="ECO:0000313" key="4">
    <source>
        <dbReference type="EMBL" id="CAF9906496.1"/>
    </source>
</evidence>
<sequence>MQRGHRPAKKRQRPEEAAEKSETNGSNISSPSEYPPQVLYETRITNGVPSPVSIVDNGMGLSRERLRELYYYYFHDAHPIMIPRAFFPRLSANAIPPVVDAILDYVGSQYDVKAKKDPKYLSNLQMCLYAQDARQDAYTVQALTLLGIVYRAQDQNDPACSAFASAIDLALRLGMHRADFAQLHDGGDPVIGEMWRRVWWELYVNELLLAAFRHETFSNVSNIEGMDVEMPWEEINYRNCTVSNLYKPRCPPQLTFAQPTPSRSLQDYDQYTFFDDDENAFSSFAYRVIAARQIGRLLALNQPFCPESNEIVNSIDIALNNWMLHLPEQKQTPLGKDGKMDEMMFQAHMMANAASICLHRPRSDLVFTDVQDSNNCLESRSFGVPATKFSVHTVKCTTAADKIAELITYPGDSLQHTPLFTCMLTLSAVVHLSAYVLAHDMNARASIRERLALSVGSLKVIKGQWILAGSVLQQIKGAARQAMTMGGSTMGIDRPTSGSSDRAYSTDSNISDQWVVTNHDPLFVRIPELLPTSEIMPLSAMPDPATMQKLVPSAQYA</sequence>
<reference evidence="4" key="1">
    <citation type="submission" date="2021-03" db="EMBL/GenBank/DDBJ databases">
        <authorList>
            <person name="Tagirdzhanova G."/>
        </authorList>
    </citation>
    <scope>NUCLEOTIDE SEQUENCE</scope>
</reference>
<accession>A0A8H3EGV7</accession>
<dbReference type="Pfam" id="PF04082">
    <property type="entry name" value="Fungal_trans"/>
    <property type="match status" value="1"/>
</dbReference>
<dbReference type="Proteomes" id="UP000664169">
    <property type="component" value="Unassembled WGS sequence"/>
</dbReference>
<organism evidence="4 5">
    <name type="scientific">Gomphillus americanus</name>
    <dbReference type="NCBI Taxonomy" id="1940652"/>
    <lineage>
        <taxon>Eukaryota</taxon>
        <taxon>Fungi</taxon>
        <taxon>Dikarya</taxon>
        <taxon>Ascomycota</taxon>
        <taxon>Pezizomycotina</taxon>
        <taxon>Lecanoromycetes</taxon>
        <taxon>OSLEUM clade</taxon>
        <taxon>Ostropomycetidae</taxon>
        <taxon>Ostropales</taxon>
        <taxon>Graphidaceae</taxon>
        <taxon>Gomphilloideae</taxon>
        <taxon>Gomphillus</taxon>
    </lineage>
</organism>
<dbReference type="PANTHER" id="PTHR47431:SF1">
    <property type="entry name" value="ZN(II)2CYS6 TRANSCRIPTION FACTOR (EUROFUNG)"/>
    <property type="match status" value="1"/>
</dbReference>
<comment type="caution">
    <text evidence="4">The sequence shown here is derived from an EMBL/GenBank/DDBJ whole genome shotgun (WGS) entry which is preliminary data.</text>
</comment>
<evidence type="ECO:0000313" key="5">
    <source>
        <dbReference type="Proteomes" id="UP000664169"/>
    </source>
</evidence>
<dbReference type="GO" id="GO:0003677">
    <property type="term" value="F:DNA binding"/>
    <property type="evidence" value="ECO:0007669"/>
    <property type="project" value="InterPro"/>
</dbReference>
<name>A0A8H3EGV7_9LECA</name>
<protein>
    <recommendedName>
        <fullName evidence="3">Xylanolytic transcriptional activator regulatory domain-containing protein</fullName>
    </recommendedName>
</protein>
<feature type="compositionally biased region" description="Basic and acidic residues" evidence="2">
    <location>
        <begin position="13"/>
        <end position="22"/>
    </location>
</feature>
<gene>
    <name evidence="4" type="ORF">GOMPHAMPRED_004747</name>
</gene>